<dbReference type="PANTHER" id="PTHR42749:SF1">
    <property type="entry name" value="CELL SHAPE-DETERMINING PROTEIN MREB"/>
    <property type="match status" value="1"/>
</dbReference>
<dbReference type="Pfam" id="PF00012">
    <property type="entry name" value="HSP70"/>
    <property type="match status" value="1"/>
</dbReference>
<protein>
    <recommendedName>
        <fullName evidence="8">Molecular chaperone</fullName>
    </recommendedName>
</protein>
<dbReference type="SUPFAM" id="SSF53067">
    <property type="entry name" value="Actin-like ATPase domain"/>
    <property type="match status" value="1"/>
</dbReference>
<evidence type="ECO:0000313" key="7">
    <source>
        <dbReference type="Proteomes" id="UP000467105"/>
    </source>
</evidence>
<dbReference type="InterPro" id="IPR043129">
    <property type="entry name" value="ATPase_NBD"/>
</dbReference>
<dbReference type="Gene3D" id="3.90.640.10">
    <property type="entry name" value="Actin, Chain A, domain 4"/>
    <property type="match status" value="1"/>
</dbReference>
<dbReference type="Proteomes" id="UP000467105">
    <property type="component" value="Chromosome"/>
</dbReference>
<keyword evidence="3" id="KW-0143">Chaperone</keyword>
<feature type="transmembrane region" description="Helical" evidence="5">
    <location>
        <begin position="451"/>
        <end position="472"/>
    </location>
</feature>
<keyword evidence="5" id="KW-0812">Transmembrane</keyword>
<keyword evidence="5" id="KW-1133">Transmembrane helix</keyword>
<proteinExistence type="predicted"/>
<keyword evidence="1" id="KW-0547">Nucleotide-binding</keyword>
<organism evidence="6 7">
    <name type="scientific">Mycobacterium parmense</name>
    <dbReference type="NCBI Taxonomy" id="185642"/>
    <lineage>
        <taxon>Bacteria</taxon>
        <taxon>Bacillati</taxon>
        <taxon>Actinomycetota</taxon>
        <taxon>Actinomycetes</taxon>
        <taxon>Mycobacteriales</taxon>
        <taxon>Mycobacteriaceae</taxon>
        <taxon>Mycobacterium</taxon>
        <taxon>Mycobacterium simiae complex</taxon>
    </lineage>
</organism>
<evidence type="ECO:0008006" key="8">
    <source>
        <dbReference type="Google" id="ProtNLM"/>
    </source>
</evidence>
<keyword evidence="2" id="KW-0067">ATP-binding</keyword>
<feature type="compositionally biased region" description="Low complexity" evidence="4">
    <location>
        <begin position="477"/>
        <end position="495"/>
    </location>
</feature>
<dbReference type="AlphaFoldDB" id="A0A7I7YNR3"/>
<gene>
    <name evidence="6" type="ORF">MPRM_07860</name>
</gene>
<feature type="compositionally biased region" description="Low complexity" evidence="4">
    <location>
        <begin position="511"/>
        <end position="541"/>
    </location>
</feature>
<evidence type="ECO:0000256" key="1">
    <source>
        <dbReference type="ARBA" id="ARBA00022741"/>
    </source>
</evidence>
<evidence type="ECO:0000256" key="3">
    <source>
        <dbReference type="ARBA" id="ARBA00023186"/>
    </source>
</evidence>
<name>A0A7I7YNR3_9MYCO</name>
<evidence type="ECO:0000313" key="6">
    <source>
        <dbReference type="EMBL" id="BBZ43505.1"/>
    </source>
</evidence>
<feature type="region of interest" description="Disordered" evidence="4">
    <location>
        <begin position="422"/>
        <end position="441"/>
    </location>
</feature>
<accession>A0A7I7YNR3</accession>
<dbReference type="GO" id="GO:0005524">
    <property type="term" value="F:ATP binding"/>
    <property type="evidence" value="ECO:0007669"/>
    <property type="project" value="UniProtKB-KW"/>
</dbReference>
<evidence type="ECO:0000256" key="4">
    <source>
        <dbReference type="SAM" id="MobiDB-lite"/>
    </source>
</evidence>
<reference evidence="6 7" key="1">
    <citation type="journal article" date="2019" name="Emerg. Microbes Infect.">
        <title>Comprehensive subspecies identification of 175 nontuberculous mycobacteria species based on 7547 genomic profiles.</title>
        <authorList>
            <person name="Matsumoto Y."/>
            <person name="Kinjo T."/>
            <person name="Motooka D."/>
            <person name="Nabeya D."/>
            <person name="Jung N."/>
            <person name="Uechi K."/>
            <person name="Horii T."/>
            <person name="Iida T."/>
            <person name="Fujita J."/>
            <person name="Nakamura S."/>
        </authorList>
    </citation>
    <scope>NUCLEOTIDE SEQUENCE [LARGE SCALE GENOMIC DNA]</scope>
    <source>
        <strain evidence="6 7">JCM 14742</strain>
    </source>
</reference>
<dbReference type="Gene3D" id="3.30.420.40">
    <property type="match status" value="2"/>
</dbReference>
<feature type="region of interest" description="Disordered" evidence="4">
    <location>
        <begin position="477"/>
        <end position="558"/>
    </location>
</feature>
<dbReference type="GO" id="GO:0140662">
    <property type="term" value="F:ATP-dependent protein folding chaperone"/>
    <property type="evidence" value="ECO:0007669"/>
    <property type="project" value="InterPro"/>
</dbReference>
<sequence length="592" mass="59915">MGHMMDGAGPALGLSIGSTNLAAVTADEAITRKPVLTLYRHRAPEIGIPAENPNLDEPGLVITDFVGRAGGSHGVVTADGSVRRSEALVADALRALAYAATGGVALPGRVAVTYPAHWKSKAVDALGAALSQVSEWSTRGRPLTLIPDAAAALFAVRADPAIPVRGTVAVCDFGGGGSSITFMDAAGEYHAMAPTVRHQDFCGDAVDQLLLTAAMGEIASTSALRAVGSLRRLRAGCRVAKEQLSVGTVATLSGEPGARGEVRITRDQLDDAIRAPLNKFVAVMDQALARNGIRDLAAVVAVGGGANMPAVTTMLSRHFQVPVVTTPRPHLTAAIGAARRAAGDASDAGVTAAAMAAPVTAAAAPATATAAGITEARPPAPDTVQAAPTGQQAGPVAALAWSAAEDARFRSADTRRHPVVAANPDAAGEAVPESEPEQTVTPKRRWYRLPAVAIVPAVLAVLFVGIAAAIGLSPDDTPAAPHPSTTPTAPAGGPAAEPPSPTPEAPPATTNPPATTEAPSTSTPSATPQAAPPAAHRAPLTPRIPPANELPPIPGINEPVPGMDRVNQILQDIESGNGLGDISQLIPRSFGH</sequence>
<dbReference type="EMBL" id="AP022614">
    <property type="protein sequence ID" value="BBZ43505.1"/>
    <property type="molecule type" value="Genomic_DNA"/>
</dbReference>
<keyword evidence="5" id="KW-0472">Membrane</keyword>
<dbReference type="PANTHER" id="PTHR42749">
    <property type="entry name" value="CELL SHAPE-DETERMINING PROTEIN MREB"/>
    <property type="match status" value="1"/>
</dbReference>
<keyword evidence="7" id="KW-1185">Reference proteome</keyword>
<feature type="compositionally biased region" description="Pro residues" evidence="4">
    <location>
        <begin position="542"/>
        <end position="554"/>
    </location>
</feature>
<evidence type="ECO:0000256" key="2">
    <source>
        <dbReference type="ARBA" id="ARBA00022840"/>
    </source>
</evidence>
<feature type="compositionally biased region" description="Pro residues" evidence="4">
    <location>
        <begin position="496"/>
        <end position="510"/>
    </location>
</feature>
<evidence type="ECO:0000256" key="5">
    <source>
        <dbReference type="SAM" id="Phobius"/>
    </source>
</evidence>
<dbReference type="InterPro" id="IPR013126">
    <property type="entry name" value="Hsp_70_fam"/>
</dbReference>